<feature type="compositionally biased region" description="Low complexity" evidence="5">
    <location>
        <begin position="13"/>
        <end position="43"/>
    </location>
</feature>
<dbReference type="PANTHER" id="PTHR21600">
    <property type="entry name" value="MITOCHONDRIAL RNA PSEUDOURIDINE SYNTHASE"/>
    <property type="match status" value="1"/>
</dbReference>
<dbReference type="InterPro" id="IPR050188">
    <property type="entry name" value="RluA_PseudoU_synthase"/>
</dbReference>
<dbReference type="PANTHER" id="PTHR21600:SF40">
    <property type="entry name" value="PSEUDOURIDYLATE SYNTHASE RPUSD2"/>
    <property type="match status" value="1"/>
</dbReference>
<evidence type="ECO:0000256" key="4">
    <source>
        <dbReference type="PROSITE-ProRule" id="PRU00182"/>
    </source>
</evidence>
<dbReference type="Pfam" id="PF01479">
    <property type="entry name" value="S4"/>
    <property type="match status" value="1"/>
</dbReference>
<dbReference type="InterPro" id="IPR006225">
    <property type="entry name" value="PsdUridine_synth_RluC/D"/>
</dbReference>
<sequence>MERAKRPAEGEPATESTAALTSASTDSNSLIHSGSSSGLSSNGVAKRPRLDPAQQQEQQPRGAQHGRRHPYPPQSRPQHGKQTHPRHVASGAVGNIESYTRDGLRFVKPYLFRFVAYAKRRWIGLGLLELFRREFRVETPAYFDQAIRDGRVTVNGKVVAPSYIIQDSDVLVHTAHRHEPPVTAAPIRVIAETDDLVVIDKPASIPVHVAGRFNVHTVISIMKSEMGYSNLLGCHRLDRLTSGVLVMAKNRAAAAAVTRLITEREVEKFYICRVTGVFPQEQVTCTEPLLSFCPKFGLNGVDPSGKPAETVFVREQTNGVISIVKCFPKTGRAHQIRVHLQYLGYPIENDPIYNSPAFGPSRGKGGVQVDDRDRIVAAFTALLNPEDAVRTGASGESTATTATSSLSDPAPQTESPVPDDRDTAAVADDDDGDGGHDRVDLDDTLVGPTAESAALTISTPAAERMPYCLECLRTRTLPSPNACLYLHAWRYKSADWDFATELPEWSRLSDALPEQ</sequence>
<dbReference type="GO" id="GO:0009982">
    <property type="term" value="F:pseudouridine synthase activity"/>
    <property type="evidence" value="ECO:0007669"/>
    <property type="project" value="InterPro"/>
</dbReference>
<feature type="region of interest" description="Disordered" evidence="5">
    <location>
        <begin position="1"/>
        <end position="87"/>
    </location>
</feature>
<dbReference type="InParanoid" id="A0A0D2WPH8"/>
<feature type="region of interest" description="Disordered" evidence="5">
    <location>
        <begin position="388"/>
        <end position="445"/>
    </location>
</feature>
<proteinExistence type="inferred from homology"/>
<dbReference type="eggNOG" id="KOG1919">
    <property type="taxonomic scope" value="Eukaryota"/>
</dbReference>
<dbReference type="OMA" id="EYTTKMP"/>
<evidence type="ECO:0000259" key="6">
    <source>
        <dbReference type="Pfam" id="PF00849"/>
    </source>
</evidence>
<reference evidence="9" key="1">
    <citation type="submission" date="2011-02" db="EMBL/GenBank/DDBJ databases">
        <title>The Genome Sequence of Capsaspora owczarzaki ATCC 30864.</title>
        <authorList>
            <person name="Russ C."/>
            <person name="Cuomo C."/>
            <person name="Burger G."/>
            <person name="Gray M.W."/>
            <person name="Holland P.W.H."/>
            <person name="King N."/>
            <person name="Lang F.B.F."/>
            <person name="Roger A.J."/>
            <person name="Ruiz-Trillo I."/>
            <person name="Young S.K."/>
            <person name="Zeng Q."/>
            <person name="Gargeya S."/>
            <person name="Alvarado L."/>
            <person name="Berlin A."/>
            <person name="Chapman S.B."/>
            <person name="Chen Z."/>
            <person name="Freedman E."/>
            <person name="Gellesch M."/>
            <person name="Goldberg J."/>
            <person name="Griggs A."/>
            <person name="Gujja S."/>
            <person name="Heilman E."/>
            <person name="Heiman D."/>
            <person name="Howarth C."/>
            <person name="Mehta T."/>
            <person name="Neiman D."/>
            <person name="Pearson M."/>
            <person name="Roberts A."/>
            <person name="Saif S."/>
            <person name="Shea T."/>
            <person name="Shenoy N."/>
            <person name="Sisk P."/>
            <person name="Stolte C."/>
            <person name="Sykes S."/>
            <person name="White J."/>
            <person name="Yandava C."/>
            <person name="Haas B."/>
            <person name="Nusbaum C."/>
            <person name="Birren B."/>
        </authorList>
    </citation>
    <scope>NUCLEOTIDE SEQUENCE</scope>
    <source>
        <strain evidence="9">ATCC 30864</strain>
    </source>
</reference>
<dbReference type="OrthoDB" id="424794at2759"/>
<dbReference type="SUPFAM" id="SSF55174">
    <property type="entry name" value="Alpha-L RNA-binding motif"/>
    <property type="match status" value="1"/>
</dbReference>
<feature type="active site" evidence="3">
    <location>
        <position position="238"/>
    </location>
</feature>
<feature type="compositionally biased region" description="Basic residues" evidence="5">
    <location>
        <begin position="78"/>
        <end position="87"/>
    </location>
</feature>
<comment type="similarity">
    <text evidence="1">Belongs to the pseudouridine synthase RluA family.</text>
</comment>
<feature type="compositionally biased region" description="Low complexity" evidence="5">
    <location>
        <begin position="391"/>
        <end position="407"/>
    </location>
</feature>
<feature type="domain" description="Pseudouridine synthase RsuA/RluA-like" evidence="6">
    <location>
        <begin position="195"/>
        <end position="341"/>
    </location>
</feature>
<gene>
    <name evidence="8" type="ORF">CAOG_003507</name>
</gene>
<evidence type="ECO:0000259" key="7">
    <source>
        <dbReference type="Pfam" id="PF01479"/>
    </source>
</evidence>
<dbReference type="InterPro" id="IPR020103">
    <property type="entry name" value="PsdUridine_synth_cat_dom_sf"/>
</dbReference>
<dbReference type="InterPro" id="IPR006145">
    <property type="entry name" value="PsdUridine_synth_RsuA/RluA"/>
</dbReference>
<evidence type="ECO:0000256" key="5">
    <source>
        <dbReference type="SAM" id="MobiDB-lite"/>
    </source>
</evidence>
<keyword evidence="2" id="KW-0413">Isomerase</keyword>
<dbReference type="PROSITE" id="PS50889">
    <property type="entry name" value="S4"/>
    <property type="match status" value="1"/>
</dbReference>
<evidence type="ECO:0000256" key="2">
    <source>
        <dbReference type="ARBA" id="ARBA00023235"/>
    </source>
</evidence>
<dbReference type="RefSeq" id="XP_004348412.1">
    <property type="nucleotide sequence ID" value="XM_004348362.2"/>
</dbReference>
<dbReference type="PhylomeDB" id="A0A0D2WPH8"/>
<evidence type="ECO:0000256" key="1">
    <source>
        <dbReference type="ARBA" id="ARBA00010876"/>
    </source>
</evidence>
<protein>
    <submittedName>
        <fullName evidence="8">RNA pseudouridylate synthase domain-containing protein 2</fullName>
    </submittedName>
</protein>
<keyword evidence="4" id="KW-0694">RNA-binding</keyword>
<evidence type="ECO:0000313" key="8">
    <source>
        <dbReference type="EMBL" id="KJE92563.1"/>
    </source>
</evidence>
<dbReference type="SUPFAM" id="SSF55120">
    <property type="entry name" value="Pseudouridine synthase"/>
    <property type="match status" value="1"/>
</dbReference>
<name>A0A0D2WPH8_CAPO3</name>
<dbReference type="GO" id="GO:0000455">
    <property type="term" value="P:enzyme-directed rRNA pseudouridine synthesis"/>
    <property type="evidence" value="ECO:0007669"/>
    <property type="project" value="TreeGrafter"/>
</dbReference>
<dbReference type="EMBL" id="KE346364">
    <property type="protein sequence ID" value="KJE92563.1"/>
    <property type="molecule type" value="Genomic_DNA"/>
</dbReference>
<dbReference type="GO" id="GO:0003723">
    <property type="term" value="F:RNA binding"/>
    <property type="evidence" value="ECO:0007669"/>
    <property type="project" value="UniProtKB-KW"/>
</dbReference>
<evidence type="ECO:0000256" key="3">
    <source>
        <dbReference type="PIRSR" id="PIRSR606225-1"/>
    </source>
</evidence>
<dbReference type="PROSITE" id="PS01129">
    <property type="entry name" value="PSI_RLU"/>
    <property type="match status" value="1"/>
</dbReference>
<dbReference type="Gene3D" id="3.30.2350.10">
    <property type="entry name" value="Pseudouridine synthase"/>
    <property type="match status" value="1"/>
</dbReference>
<dbReference type="AlphaFoldDB" id="A0A0D2WPH8"/>
<dbReference type="Proteomes" id="UP000008743">
    <property type="component" value="Unassembled WGS sequence"/>
</dbReference>
<dbReference type="InterPro" id="IPR002942">
    <property type="entry name" value="S4_RNA-bd"/>
</dbReference>
<dbReference type="CDD" id="cd00165">
    <property type="entry name" value="S4"/>
    <property type="match status" value="1"/>
</dbReference>
<dbReference type="FunCoup" id="A0A0D2WPH8">
    <property type="interactions" value="269"/>
</dbReference>
<evidence type="ECO:0000313" key="9">
    <source>
        <dbReference type="Proteomes" id="UP000008743"/>
    </source>
</evidence>
<feature type="domain" description="RNA-binding S4" evidence="7">
    <location>
        <begin position="142"/>
        <end position="170"/>
    </location>
</feature>
<dbReference type="Pfam" id="PF00849">
    <property type="entry name" value="PseudoU_synth_2"/>
    <property type="match status" value="1"/>
</dbReference>
<dbReference type="InterPro" id="IPR006224">
    <property type="entry name" value="PsdUridine_synth_RluA-like_CS"/>
</dbReference>
<dbReference type="NCBIfam" id="TIGR00005">
    <property type="entry name" value="rluA_subfam"/>
    <property type="match status" value="1"/>
</dbReference>
<accession>A0A0D2WPH8</accession>
<dbReference type="CDD" id="cd02557">
    <property type="entry name" value="PseudoU_synth_ScRIB2"/>
    <property type="match status" value="1"/>
</dbReference>
<dbReference type="STRING" id="595528.A0A0D2WPH8"/>
<keyword evidence="9" id="KW-1185">Reference proteome</keyword>
<organism evidence="8 9">
    <name type="scientific">Capsaspora owczarzaki (strain ATCC 30864)</name>
    <dbReference type="NCBI Taxonomy" id="595528"/>
    <lineage>
        <taxon>Eukaryota</taxon>
        <taxon>Filasterea</taxon>
        <taxon>Capsaspora</taxon>
    </lineage>
</organism>